<keyword evidence="1" id="KW-0812">Transmembrane</keyword>
<sequence length="161" mass="18048">MKRSKIVTVHIVATIIATVTISCFFSFSLVAEITGKDLFIKQVKTGILYCLPLLLIAMPVLAISGKKLAGNSKHPIVAKKMKRMKCIAFNGIILMSLAIYLYYHAIYKTIDDTFLYVQLMELLIGAVNLGLIIRNINSGLQLSGRNRKLRARWRRHSTGSH</sequence>
<keyword evidence="3" id="KW-1185">Reference proteome</keyword>
<dbReference type="PROSITE" id="PS51257">
    <property type="entry name" value="PROKAR_LIPOPROTEIN"/>
    <property type="match status" value="1"/>
</dbReference>
<keyword evidence="1" id="KW-1133">Transmembrane helix</keyword>
<feature type="transmembrane region" description="Helical" evidence="1">
    <location>
        <begin position="46"/>
        <end position="65"/>
    </location>
</feature>
<reference evidence="2 3" key="1">
    <citation type="submission" date="2020-07" db="EMBL/GenBank/DDBJ databases">
        <title>Bacterium isolated from marine sediment.</title>
        <authorList>
            <person name="Shang D."/>
        </authorList>
    </citation>
    <scope>NUCLEOTIDE SEQUENCE [LARGE SCALE GENOMIC DNA]</scope>
    <source>
        <strain evidence="2 3">F6074</strain>
    </source>
</reference>
<accession>A0A7W2R4W8</accession>
<evidence type="ECO:0000313" key="3">
    <source>
        <dbReference type="Proteomes" id="UP000541857"/>
    </source>
</evidence>
<evidence type="ECO:0000313" key="2">
    <source>
        <dbReference type="EMBL" id="MBA6154287.1"/>
    </source>
</evidence>
<organism evidence="2 3">
    <name type="scientific">Gelidibacter maritimus</name>
    <dbReference type="NCBI Taxonomy" id="2761487"/>
    <lineage>
        <taxon>Bacteria</taxon>
        <taxon>Pseudomonadati</taxon>
        <taxon>Bacteroidota</taxon>
        <taxon>Flavobacteriia</taxon>
        <taxon>Flavobacteriales</taxon>
        <taxon>Flavobacteriaceae</taxon>
        <taxon>Gelidibacter</taxon>
    </lineage>
</organism>
<dbReference type="EMBL" id="JACGLT010000017">
    <property type="protein sequence ID" value="MBA6154287.1"/>
    <property type="molecule type" value="Genomic_DNA"/>
</dbReference>
<feature type="transmembrane region" description="Helical" evidence="1">
    <location>
        <begin position="86"/>
        <end position="103"/>
    </location>
</feature>
<comment type="caution">
    <text evidence="2">The sequence shown here is derived from an EMBL/GenBank/DDBJ whole genome shotgun (WGS) entry which is preliminary data.</text>
</comment>
<dbReference type="RefSeq" id="WP_182206566.1">
    <property type="nucleotide sequence ID" value="NZ_JACGLT010000017.1"/>
</dbReference>
<feature type="transmembrane region" description="Helical" evidence="1">
    <location>
        <begin position="7"/>
        <end position="31"/>
    </location>
</feature>
<dbReference type="Proteomes" id="UP000541857">
    <property type="component" value="Unassembled WGS sequence"/>
</dbReference>
<keyword evidence="1" id="KW-0472">Membrane</keyword>
<protein>
    <recommendedName>
        <fullName evidence="4">Lipoprotein</fullName>
    </recommendedName>
</protein>
<proteinExistence type="predicted"/>
<evidence type="ECO:0000256" key="1">
    <source>
        <dbReference type="SAM" id="Phobius"/>
    </source>
</evidence>
<feature type="transmembrane region" description="Helical" evidence="1">
    <location>
        <begin position="115"/>
        <end position="133"/>
    </location>
</feature>
<dbReference type="AlphaFoldDB" id="A0A7W2R4W8"/>
<gene>
    <name evidence="2" type="ORF">H3Z82_16290</name>
</gene>
<name>A0A7W2R4W8_9FLAO</name>
<evidence type="ECO:0008006" key="4">
    <source>
        <dbReference type="Google" id="ProtNLM"/>
    </source>
</evidence>